<protein>
    <recommendedName>
        <fullName evidence="2">Glycosyl transferase 48 domain-containing protein</fullName>
    </recommendedName>
</protein>
<dbReference type="GO" id="GO:0000148">
    <property type="term" value="C:1,3-beta-D-glucan synthase complex"/>
    <property type="evidence" value="ECO:0007669"/>
    <property type="project" value="InterPro"/>
</dbReference>
<feature type="domain" description="Glycosyl transferase 48" evidence="2">
    <location>
        <begin position="540"/>
        <end position="672"/>
    </location>
</feature>
<keyword evidence="1" id="KW-0812">Transmembrane</keyword>
<evidence type="ECO:0000259" key="2">
    <source>
        <dbReference type="Pfam" id="PF02364"/>
    </source>
</evidence>
<keyword evidence="4" id="KW-1185">Reference proteome</keyword>
<evidence type="ECO:0000313" key="3">
    <source>
        <dbReference type="EMBL" id="KAK3260540.1"/>
    </source>
</evidence>
<sequence length="942" mass="107243">RCRSNLELTHLPELARERLAYFVNTMDMLSKRCKLGKEIPHLADCHAGAVPTLSVLIPCYAEEIILTRSYLLASDGVSTNLAFIITEYRGEWELLAEKHGMSTNALLHEYYTKELKPSLQDEVELWASYRSQTVVRTVRGAANYLKALDVLYGEGASHKLSQLIIAHQTYGSRNKANPKAAERRDTHVEWMLKEYCGQYPVFLVFDFDRGTARKEMAEMVDSFLIRQRGRGRRFSQQPEAWEDISMVNSLSYCTCYARWSEEKMGMEILHVIPRVFPLRLGKKAKTQGKAANQRSCLHFTTGAVLQMLDSNMGAFIGESFKVPYVTRRIQPFRGPDRYDRRVVRNRIVGFREFIFTQQHGAVGNAMATSEWVFGTIFQRTLGDLDVRMHYGHPDFFDAFWALNRGSVSKASPILNVSEDMFAGLNLLSRGEKSRHSDMLEYEKGREAAFTSAGTFLVKISQGAVSMLRTREFHVIYSRMPFHLQLSFFYASSGWSFNTAALQLGMNMYLYCFFWLALGSLSVNDLGVLKSALGAEWVINMGFITMAPQIVELTLEYGPVRGVIKWAQSSLATLLFFSFHNRTVSHTILTSVGKNEADYAATGRPNPNVHFSFKRLYLIYWHSHYNLAQRLILFYAMYRILSAEIVDEGSLPIIFLVACITSWLVAPVVFNPQPRWGNLKANAVEFLDFIVTVPQQSAVRLGQKLSEDTLYETGLRDLIQESSRGRWNVRLLELVPQVLFAWLLAGSYPSIILDCELLLVFTGIMHVILTILWELSGRSNMLLLFILMLWALVPLFGLLVLPASHSYLAMYLLVFFLFFKTVCALRNTLLLVAQAVVVPVGKAPRAWWRRLGRIEVQNVEHADAKFVEWLYFRSMTYHLRVFTAGLILLVDMTVHLVLTLLELLGGLHTMFLLNSQLGTGLLQQIVACASRPVKHKKDDDIVL</sequence>
<organism evidence="3 4">
    <name type="scientific">Cymbomonas tetramitiformis</name>
    <dbReference type="NCBI Taxonomy" id="36881"/>
    <lineage>
        <taxon>Eukaryota</taxon>
        <taxon>Viridiplantae</taxon>
        <taxon>Chlorophyta</taxon>
        <taxon>Pyramimonadophyceae</taxon>
        <taxon>Pyramimonadales</taxon>
        <taxon>Pyramimonadaceae</taxon>
        <taxon>Cymbomonas</taxon>
    </lineage>
</organism>
<dbReference type="AlphaFoldDB" id="A0AAE0KU25"/>
<feature type="domain" description="Glycosyl transferase 48" evidence="2">
    <location>
        <begin position="45"/>
        <end position="522"/>
    </location>
</feature>
<proteinExistence type="predicted"/>
<comment type="caution">
    <text evidence="3">The sequence shown here is derived from an EMBL/GenBank/DDBJ whole genome shotgun (WGS) entry which is preliminary data.</text>
</comment>
<feature type="transmembrane region" description="Helical" evidence="1">
    <location>
        <begin position="730"/>
        <end position="750"/>
    </location>
</feature>
<dbReference type="EMBL" id="LGRX02017598">
    <property type="protein sequence ID" value="KAK3260540.1"/>
    <property type="molecule type" value="Genomic_DNA"/>
</dbReference>
<name>A0AAE0KU25_9CHLO</name>
<accession>A0AAE0KU25</accession>
<evidence type="ECO:0000313" key="4">
    <source>
        <dbReference type="Proteomes" id="UP001190700"/>
    </source>
</evidence>
<keyword evidence="1" id="KW-0472">Membrane</keyword>
<feature type="transmembrane region" description="Helical" evidence="1">
    <location>
        <begin position="649"/>
        <end position="669"/>
    </location>
</feature>
<dbReference type="Proteomes" id="UP001190700">
    <property type="component" value="Unassembled WGS sequence"/>
</dbReference>
<feature type="transmembrane region" description="Helical" evidence="1">
    <location>
        <begin position="880"/>
        <end position="900"/>
    </location>
</feature>
<dbReference type="GO" id="GO:0003843">
    <property type="term" value="F:1,3-beta-D-glucan synthase activity"/>
    <property type="evidence" value="ECO:0007669"/>
    <property type="project" value="InterPro"/>
</dbReference>
<dbReference type="Pfam" id="PF02364">
    <property type="entry name" value="Glucan_synthase"/>
    <property type="match status" value="2"/>
</dbReference>
<feature type="transmembrane region" description="Helical" evidence="1">
    <location>
        <begin position="781"/>
        <end position="800"/>
    </location>
</feature>
<dbReference type="PANTHER" id="PTHR12741:SF48">
    <property type="entry name" value="1,3-BETA-GLUCAN SYNTHASE COMPONENT FKS1-RELATED"/>
    <property type="match status" value="1"/>
</dbReference>
<gene>
    <name evidence="3" type="ORF">CYMTET_30506</name>
</gene>
<feature type="transmembrane region" description="Helical" evidence="1">
    <location>
        <begin position="806"/>
        <end position="824"/>
    </location>
</feature>
<evidence type="ECO:0000256" key="1">
    <source>
        <dbReference type="SAM" id="Phobius"/>
    </source>
</evidence>
<reference evidence="3 4" key="1">
    <citation type="journal article" date="2015" name="Genome Biol. Evol.">
        <title>Comparative Genomics of a Bacterivorous Green Alga Reveals Evolutionary Causalities and Consequences of Phago-Mixotrophic Mode of Nutrition.</title>
        <authorList>
            <person name="Burns J.A."/>
            <person name="Paasch A."/>
            <person name="Narechania A."/>
            <person name="Kim E."/>
        </authorList>
    </citation>
    <scope>NUCLEOTIDE SEQUENCE [LARGE SCALE GENOMIC DNA]</scope>
    <source>
        <strain evidence="3 4">PLY_AMNH</strain>
    </source>
</reference>
<feature type="transmembrane region" description="Helical" evidence="1">
    <location>
        <begin position="756"/>
        <end position="774"/>
    </location>
</feature>
<dbReference type="GO" id="GO:0005886">
    <property type="term" value="C:plasma membrane"/>
    <property type="evidence" value="ECO:0007669"/>
    <property type="project" value="TreeGrafter"/>
</dbReference>
<keyword evidence="1" id="KW-1133">Transmembrane helix</keyword>
<dbReference type="InterPro" id="IPR003440">
    <property type="entry name" value="Glyco_trans_48_dom"/>
</dbReference>
<dbReference type="GO" id="GO:0006075">
    <property type="term" value="P:(1-&gt;3)-beta-D-glucan biosynthetic process"/>
    <property type="evidence" value="ECO:0007669"/>
    <property type="project" value="InterPro"/>
</dbReference>
<dbReference type="PANTHER" id="PTHR12741">
    <property type="entry name" value="LYST-INTERACTING PROTEIN LIP5 DOPAMINE RESPONSIVE PROTEIN DRG-1"/>
    <property type="match status" value="1"/>
</dbReference>
<feature type="non-terminal residue" evidence="3">
    <location>
        <position position="1"/>
    </location>
</feature>